<keyword evidence="3" id="KW-1185">Reference proteome</keyword>
<evidence type="ECO:0000256" key="1">
    <source>
        <dbReference type="SAM" id="SignalP"/>
    </source>
</evidence>
<protein>
    <submittedName>
        <fullName evidence="2">Uncharacterized protein</fullName>
    </submittedName>
</protein>
<name>A0ABD1DSE0_CULPP</name>
<gene>
    <name evidence="2" type="ORF">pipiens_005984</name>
</gene>
<comment type="caution">
    <text evidence="2">The sequence shown here is derived from an EMBL/GenBank/DDBJ whole genome shotgun (WGS) entry which is preliminary data.</text>
</comment>
<feature type="chain" id="PRO_5044768667" evidence="1">
    <location>
        <begin position="19"/>
        <end position="148"/>
    </location>
</feature>
<proteinExistence type="predicted"/>
<organism evidence="2 3">
    <name type="scientific">Culex pipiens pipiens</name>
    <name type="common">Northern house mosquito</name>
    <dbReference type="NCBI Taxonomy" id="38569"/>
    <lineage>
        <taxon>Eukaryota</taxon>
        <taxon>Metazoa</taxon>
        <taxon>Ecdysozoa</taxon>
        <taxon>Arthropoda</taxon>
        <taxon>Hexapoda</taxon>
        <taxon>Insecta</taxon>
        <taxon>Pterygota</taxon>
        <taxon>Neoptera</taxon>
        <taxon>Endopterygota</taxon>
        <taxon>Diptera</taxon>
        <taxon>Nematocera</taxon>
        <taxon>Culicoidea</taxon>
        <taxon>Culicidae</taxon>
        <taxon>Culicinae</taxon>
        <taxon>Culicini</taxon>
        <taxon>Culex</taxon>
        <taxon>Culex</taxon>
    </lineage>
</organism>
<dbReference type="AlphaFoldDB" id="A0ABD1DSE0"/>
<keyword evidence="1" id="KW-0732">Signal</keyword>
<sequence>MVGRFLLYVGFLATIALAQSPQDCSAPPPPVSPKLCCPFMDQGAFPLVPTPAVGTPWRVAGCAAECLFSKLGLLLHNQHYTLVDFYALDSHGDFADGERYSHPGIAAVLRQRVQRGADFAEIQRRPAVIDGLDNRNPIAGFAMSCMHF</sequence>
<feature type="signal peptide" evidence="1">
    <location>
        <begin position="1"/>
        <end position="18"/>
    </location>
</feature>
<evidence type="ECO:0000313" key="3">
    <source>
        <dbReference type="Proteomes" id="UP001562425"/>
    </source>
</evidence>
<accession>A0ABD1DSE0</accession>
<evidence type="ECO:0000313" key="2">
    <source>
        <dbReference type="EMBL" id="KAL1402685.1"/>
    </source>
</evidence>
<dbReference type="EMBL" id="JBEHCU010002607">
    <property type="protein sequence ID" value="KAL1402685.1"/>
    <property type="molecule type" value="Genomic_DNA"/>
</dbReference>
<dbReference type="Proteomes" id="UP001562425">
    <property type="component" value="Unassembled WGS sequence"/>
</dbReference>
<reference evidence="2 3" key="1">
    <citation type="submission" date="2024-05" db="EMBL/GenBank/DDBJ databases">
        <title>Culex pipiens pipiens assembly and annotation.</title>
        <authorList>
            <person name="Alout H."/>
            <person name="Durand T."/>
        </authorList>
    </citation>
    <scope>NUCLEOTIDE SEQUENCE [LARGE SCALE GENOMIC DNA]</scope>
    <source>
        <strain evidence="2">HA-2024</strain>
        <tissue evidence="2">Whole body</tissue>
    </source>
</reference>